<organism evidence="2 3">
    <name type="scientific">Pseudoalteromonas lipolytica</name>
    <dbReference type="NCBI Taxonomy" id="570156"/>
    <lineage>
        <taxon>Bacteria</taxon>
        <taxon>Pseudomonadati</taxon>
        <taxon>Pseudomonadota</taxon>
        <taxon>Gammaproteobacteria</taxon>
        <taxon>Alteromonadales</taxon>
        <taxon>Pseudoalteromonadaceae</taxon>
        <taxon>Pseudoalteromonas</taxon>
    </lineage>
</organism>
<keyword evidence="3" id="KW-1185">Reference proteome</keyword>
<name>A0ABY1GW31_9GAMM</name>
<accession>A0ABY1GW31</accession>
<dbReference type="EMBL" id="FPAZ01000024">
    <property type="protein sequence ID" value="SFU00073.1"/>
    <property type="molecule type" value="Genomic_DNA"/>
</dbReference>
<keyword evidence="1" id="KW-0812">Transmembrane</keyword>
<dbReference type="Proteomes" id="UP000183805">
    <property type="component" value="Unassembled WGS sequence"/>
</dbReference>
<keyword evidence="1" id="KW-1133">Transmembrane helix</keyword>
<proteinExistence type="predicted"/>
<protein>
    <submittedName>
        <fullName evidence="2">Uncharacterized protein</fullName>
    </submittedName>
</protein>
<reference evidence="2 3" key="1">
    <citation type="submission" date="2016-10" db="EMBL/GenBank/DDBJ databases">
        <authorList>
            <person name="Varghese N."/>
            <person name="Submissions S."/>
        </authorList>
    </citation>
    <scope>NUCLEOTIDE SEQUENCE [LARGE SCALE GENOMIC DNA]</scope>
    <source>
        <strain evidence="2 3">CGMCC 1.8499</strain>
    </source>
</reference>
<comment type="caution">
    <text evidence="2">The sequence shown here is derived from an EMBL/GenBank/DDBJ whole genome shotgun (WGS) entry which is preliminary data.</text>
</comment>
<feature type="transmembrane region" description="Helical" evidence="1">
    <location>
        <begin position="53"/>
        <end position="75"/>
    </location>
</feature>
<evidence type="ECO:0000256" key="1">
    <source>
        <dbReference type="SAM" id="Phobius"/>
    </source>
</evidence>
<evidence type="ECO:0000313" key="3">
    <source>
        <dbReference type="Proteomes" id="UP000183805"/>
    </source>
</evidence>
<feature type="transmembrane region" description="Helical" evidence="1">
    <location>
        <begin position="12"/>
        <end position="32"/>
    </location>
</feature>
<sequence>MDWLGSTPDNSAVLTVLIVLVLLVNYFTNLLVLHNENLYEERLMDKMLRHTKFLLLSGLMTVSAVGASAVSAGLISRKDLEISNSLGPHQKTFPL</sequence>
<evidence type="ECO:0000313" key="2">
    <source>
        <dbReference type="EMBL" id="SFU00073.1"/>
    </source>
</evidence>
<keyword evidence="1" id="KW-0472">Membrane</keyword>
<gene>
    <name evidence="2" type="ORF">SAMN04487854_1248</name>
</gene>